<keyword evidence="1" id="KW-1133">Transmembrane helix</keyword>
<name>A0A1Z5HY51_9FIRM</name>
<keyword evidence="1" id="KW-0812">Transmembrane</keyword>
<keyword evidence="3" id="KW-1185">Reference proteome</keyword>
<dbReference type="AlphaFoldDB" id="A0A1Z5HY51"/>
<evidence type="ECO:0000313" key="3">
    <source>
        <dbReference type="Proteomes" id="UP000197032"/>
    </source>
</evidence>
<organism evidence="2 3">
    <name type="scientific">Calderihabitans maritimus</name>
    <dbReference type="NCBI Taxonomy" id="1246530"/>
    <lineage>
        <taxon>Bacteria</taxon>
        <taxon>Bacillati</taxon>
        <taxon>Bacillota</taxon>
        <taxon>Clostridia</taxon>
        <taxon>Neomoorellales</taxon>
        <taxon>Calderihabitantaceae</taxon>
        <taxon>Calderihabitans</taxon>
    </lineage>
</organism>
<sequence length="51" mass="6191">MTYTFKPRLEQGKFYPILLDTFLLVSLLVLFIIILYLFLYLLAEMISRYRP</sequence>
<protein>
    <submittedName>
        <fullName evidence="2">Uncharacterized protein</fullName>
    </submittedName>
</protein>
<gene>
    <name evidence="2" type="ORF">KKC1_33320</name>
</gene>
<dbReference type="Proteomes" id="UP000197032">
    <property type="component" value="Unassembled WGS sequence"/>
</dbReference>
<proteinExistence type="predicted"/>
<reference evidence="3" key="1">
    <citation type="journal article" date="2017" name="Appl. Environ. Microbiol.">
        <title>Genomic Analysis of Calderihabitans maritimus KKC1, a Thermophilic, Hydrogenogenic, Carboxydotrophic Bacterium Isolated from Marine Sediment.</title>
        <authorList>
            <person name="Omae K."/>
            <person name="Yoneda Y."/>
            <person name="Fukuyama Y."/>
            <person name="Yoshida T."/>
            <person name="Sako Y."/>
        </authorList>
    </citation>
    <scope>NUCLEOTIDE SEQUENCE [LARGE SCALE GENOMIC DNA]</scope>
    <source>
        <strain evidence="3">KKC1</strain>
    </source>
</reference>
<dbReference type="EMBL" id="BDGJ01000205">
    <property type="protein sequence ID" value="GAW94220.1"/>
    <property type="molecule type" value="Genomic_DNA"/>
</dbReference>
<keyword evidence="1" id="KW-0472">Membrane</keyword>
<feature type="transmembrane region" description="Helical" evidence="1">
    <location>
        <begin position="22"/>
        <end position="43"/>
    </location>
</feature>
<evidence type="ECO:0000313" key="2">
    <source>
        <dbReference type="EMBL" id="GAW94220.1"/>
    </source>
</evidence>
<accession>A0A1Z5HY51</accession>
<comment type="caution">
    <text evidence="2">The sequence shown here is derived from an EMBL/GenBank/DDBJ whole genome shotgun (WGS) entry which is preliminary data.</text>
</comment>
<evidence type="ECO:0000256" key="1">
    <source>
        <dbReference type="SAM" id="Phobius"/>
    </source>
</evidence>